<keyword evidence="2" id="KW-1185">Reference proteome</keyword>
<evidence type="ECO:0000313" key="1">
    <source>
        <dbReference type="EMBL" id="KAE8356080.1"/>
    </source>
</evidence>
<reference evidence="2" key="1">
    <citation type="submission" date="2019-04" db="EMBL/GenBank/DDBJ databases">
        <title>Friends and foes A comparative genomics studyof 23 Aspergillus species from section Flavi.</title>
        <authorList>
            <consortium name="DOE Joint Genome Institute"/>
            <person name="Kjaerbolling I."/>
            <person name="Vesth T."/>
            <person name="Frisvad J.C."/>
            <person name="Nybo J.L."/>
            <person name="Theobald S."/>
            <person name="Kildgaard S."/>
            <person name="Isbrandt T."/>
            <person name="Kuo A."/>
            <person name="Sato A."/>
            <person name="Lyhne E.K."/>
            <person name="Kogle M.E."/>
            <person name="Wiebenga A."/>
            <person name="Kun R.S."/>
            <person name="Lubbers R.J."/>
            <person name="Makela M.R."/>
            <person name="Barry K."/>
            <person name="Chovatia M."/>
            <person name="Clum A."/>
            <person name="Daum C."/>
            <person name="Haridas S."/>
            <person name="He G."/>
            <person name="LaButti K."/>
            <person name="Lipzen A."/>
            <person name="Mondo S."/>
            <person name="Riley R."/>
            <person name="Salamov A."/>
            <person name="Simmons B.A."/>
            <person name="Magnuson J.K."/>
            <person name="Henrissat B."/>
            <person name="Mortensen U.H."/>
            <person name="Larsen T.O."/>
            <person name="Devries R.P."/>
            <person name="Grigoriev I.V."/>
            <person name="Machida M."/>
            <person name="Baker S.E."/>
            <person name="Andersen M.R."/>
        </authorList>
    </citation>
    <scope>NUCLEOTIDE SEQUENCE [LARGE SCALE GENOMIC DNA]</scope>
    <source>
        <strain evidence="2">CBS 553.77</strain>
    </source>
</reference>
<gene>
    <name evidence="1" type="ORF">BDV28DRAFT_145579</name>
</gene>
<dbReference type="OrthoDB" id="3434980at2759"/>
<proteinExistence type="predicted"/>
<accession>A0A5N6ZIU4</accession>
<evidence type="ECO:0000313" key="2">
    <source>
        <dbReference type="Proteomes" id="UP000327118"/>
    </source>
</evidence>
<sequence length="75" mass="8711">MSDRKRVYYTYKTIEAWEKHDEKVREIIKEDTGVENWICNRALPPTCYPPPLSSEVIEKIKNLDGDIVVGDLDAD</sequence>
<dbReference type="AlphaFoldDB" id="A0A5N6ZIU4"/>
<name>A0A5N6ZIU4_9EURO</name>
<dbReference type="EMBL" id="ML739043">
    <property type="protein sequence ID" value="KAE8356080.1"/>
    <property type="molecule type" value="Genomic_DNA"/>
</dbReference>
<organism evidence="1 2">
    <name type="scientific">Aspergillus coremiiformis</name>
    <dbReference type="NCBI Taxonomy" id="138285"/>
    <lineage>
        <taxon>Eukaryota</taxon>
        <taxon>Fungi</taxon>
        <taxon>Dikarya</taxon>
        <taxon>Ascomycota</taxon>
        <taxon>Pezizomycotina</taxon>
        <taxon>Eurotiomycetes</taxon>
        <taxon>Eurotiomycetidae</taxon>
        <taxon>Eurotiales</taxon>
        <taxon>Aspergillaceae</taxon>
        <taxon>Aspergillus</taxon>
        <taxon>Aspergillus subgen. Circumdati</taxon>
    </lineage>
</organism>
<dbReference type="Proteomes" id="UP000327118">
    <property type="component" value="Unassembled WGS sequence"/>
</dbReference>
<protein>
    <submittedName>
        <fullName evidence="1">Uncharacterized protein</fullName>
    </submittedName>
</protein>